<dbReference type="Proteomes" id="UP000029082">
    <property type="component" value="Unassembled WGS sequence"/>
</dbReference>
<feature type="transmembrane region" description="Helical" evidence="1">
    <location>
        <begin position="162"/>
        <end position="180"/>
    </location>
</feature>
<organism evidence="2 3">
    <name type="scientific">Bifidobacterium mongoliense DSM 21395</name>
    <dbReference type="NCBI Taxonomy" id="1437603"/>
    <lineage>
        <taxon>Bacteria</taxon>
        <taxon>Bacillati</taxon>
        <taxon>Actinomycetota</taxon>
        <taxon>Actinomycetes</taxon>
        <taxon>Bifidobacteriales</taxon>
        <taxon>Bifidobacteriaceae</taxon>
        <taxon>Bifidobacterium</taxon>
    </lineage>
</organism>
<feature type="transmembrane region" description="Helical" evidence="1">
    <location>
        <begin position="54"/>
        <end position="76"/>
    </location>
</feature>
<proteinExistence type="predicted"/>
<keyword evidence="1" id="KW-0472">Membrane</keyword>
<dbReference type="EMBL" id="JGZE01000010">
    <property type="protein sequence ID" value="KFI76940.1"/>
    <property type="molecule type" value="Genomic_DNA"/>
</dbReference>
<keyword evidence="1" id="KW-1133">Transmembrane helix</keyword>
<dbReference type="AlphaFoldDB" id="A0A087C0Z0"/>
<evidence type="ECO:0000313" key="3">
    <source>
        <dbReference type="Proteomes" id="UP000029082"/>
    </source>
</evidence>
<accession>A0A087C0Z0</accession>
<keyword evidence="3" id="KW-1185">Reference proteome</keyword>
<feature type="transmembrane region" description="Helical" evidence="1">
    <location>
        <begin position="125"/>
        <end position="150"/>
    </location>
</feature>
<sequence length="188" mass="19798">MASGWWNVTREGDEGLPTMLVQAISAATALCVGELLCAPIYVALVGGKVALVPWALTACLLSVAFVYTVGFALLWCVEGLMRNGTPRWRPLIGGVAGLIGFGFWGRFVIAAFLDSLRVPLGLSPLGLGPIVTVVINSAVLGFAAFFLGYIAPKALAKRRATVIVMGVATVVLAIAGGYYLSRMYAVLY</sequence>
<dbReference type="GeneID" id="93093666"/>
<protein>
    <submittedName>
        <fullName evidence="2">Cadmium transporter</fullName>
    </submittedName>
</protein>
<dbReference type="RefSeq" id="WP_033511300.1">
    <property type="nucleotide sequence ID" value="NZ_JDUO01000001.1"/>
</dbReference>
<dbReference type="eggNOG" id="ENOG5031HZA">
    <property type="taxonomic scope" value="Bacteria"/>
</dbReference>
<feature type="transmembrane region" description="Helical" evidence="1">
    <location>
        <begin position="20"/>
        <end position="42"/>
    </location>
</feature>
<evidence type="ECO:0000256" key="1">
    <source>
        <dbReference type="SAM" id="Phobius"/>
    </source>
</evidence>
<keyword evidence="1" id="KW-0812">Transmembrane</keyword>
<comment type="caution">
    <text evidence="2">The sequence shown here is derived from an EMBL/GenBank/DDBJ whole genome shotgun (WGS) entry which is preliminary data.</text>
</comment>
<name>A0A087C0Z0_9BIFI</name>
<dbReference type="STRING" id="1437603.GCA_000771525_00104"/>
<evidence type="ECO:0000313" key="2">
    <source>
        <dbReference type="EMBL" id="KFI76940.1"/>
    </source>
</evidence>
<reference evidence="2 3" key="1">
    <citation type="submission" date="2014-03" db="EMBL/GenBank/DDBJ databases">
        <title>Genomics of Bifidobacteria.</title>
        <authorList>
            <person name="Ventura M."/>
            <person name="Milani C."/>
            <person name="Lugli G.A."/>
        </authorList>
    </citation>
    <scope>NUCLEOTIDE SEQUENCE [LARGE SCALE GENOMIC DNA]</scope>
    <source>
        <strain evidence="2 3">DSM 21395</strain>
    </source>
</reference>
<gene>
    <name evidence="2" type="ORF">BMON_0492</name>
</gene>
<feature type="transmembrane region" description="Helical" evidence="1">
    <location>
        <begin position="88"/>
        <end position="113"/>
    </location>
</feature>
<dbReference type="OrthoDB" id="3239139at2"/>